<evidence type="ECO:0000256" key="2">
    <source>
        <dbReference type="SAM" id="MobiDB-lite"/>
    </source>
</evidence>
<proteinExistence type="inferred from homology"/>
<dbReference type="InterPro" id="IPR022742">
    <property type="entry name" value="Hydrolase_4"/>
</dbReference>
<dbReference type="Pfam" id="PF12146">
    <property type="entry name" value="Hydrolase_4"/>
    <property type="match status" value="1"/>
</dbReference>
<keyword evidence="6" id="KW-1185">Reference proteome</keyword>
<name>A0A5J5NU60_GOSBA</name>
<protein>
    <recommendedName>
        <fullName evidence="4">Serine aminopeptidase S33 domain-containing protein</fullName>
    </recommendedName>
</protein>
<evidence type="ECO:0000313" key="5">
    <source>
        <dbReference type="EMBL" id="KAB1997776.1"/>
    </source>
</evidence>
<feature type="transmembrane region" description="Helical" evidence="3">
    <location>
        <begin position="568"/>
        <end position="591"/>
    </location>
</feature>
<evidence type="ECO:0000313" key="6">
    <source>
        <dbReference type="Proteomes" id="UP000327439"/>
    </source>
</evidence>
<dbReference type="PANTHER" id="PTHR10794:SF82">
    <property type="entry name" value="ALPHA_BETA-HYDROLASES SUPERFAMILY PROTEIN"/>
    <property type="match status" value="1"/>
</dbReference>
<reference evidence="6" key="1">
    <citation type="journal article" date="2020" name="Nat. Genet.">
        <title>Genomic diversifications of five Gossypium allopolyploid species and their impact on cotton improvement.</title>
        <authorList>
            <person name="Chen Z.J."/>
            <person name="Sreedasyam A."/>
            <person name="Ando A."/>
            <person name="Song Q."/>
            <person name="De Santiago L.M."/>
            <person name="Hulse-Kemp A.M."/>
            <person name="Ding M."/>
            <person name="Ye W."/>
            <person name="Kirkbride R.C."/>
            <person name="Jenkins J."/>
            <person name="Plott C."/>
            <person name="Lovell J."/>
            <person name="Lin Y.M."/>
            <person name="Vaughn R."/>
            <person name="Liu B."/>
            <person name="Simpson S."/>
            <person name="Scheffler B.E."/>
            <person name="Wen L."/>
            <person name="Saski C.A."/>
            <person name="Grover C.E."/>
            <person name="Hu G."/>
            <person name="Conover J.L."/>
            <person name="Carlson J.W."/>
            <person name="Shu S."/>
            <person name="Boston L.B."/>
            <person name="Williams M."/>
            <person name="Peterson D.G."/>
            <person name="McGee K."/>
            <person name="Jones D.C."/>
            <person name="Wendel J.F."/>
            <person name="Stelly D.M."/>
            <person name="Grimwood J."/>
            <person name="Schmutz J."/>
        </authorList>
    </citation>
    <scope>NUCLEOTIDE SEQUENCE [LARGE SCALE GENOMIC DNA]</scope>
    <source>
        <strain evidence="6">cv. 3-79</strain>
    </source>
</reference>
<keyword evidence="3" id="KW-0812">Transmembrane</keyword>
<evidence type="ECO:0000256" key="1">
    <source>
        <dbReference type="ARBA" id="ARBA00010884"/>
    </source>
</evidence>
<feature type="domain" description="Serine aminopeptidase S33" evidence="4">
    <location>
        <begin position="190"/>
        <end position="403"/>
    </location>
</feature>
<dbReference type="EMBL" id="CM018226">
    <property type="protein sequence ID" value="KAB1997776.1"/>
    <property type="molecule type" value="Genomic_DNA"/>
</dbReference>
<dbReference type="Proteomes" id="UP000327439">
    <property type="component" value="Chromosome D12"/>
</dbReference>
<dbReference type="SUPFAM" id="SSF53474">
    <property type="entry name" value="alpha/beta-Hydrolases"/>
    <property type="match status" value="1"/>
</dbReference>
<keyword evidence="3" id="KW-0472">Membrane</keyword>
<dbReference type="InterPro" id="IPR029058">
    <property type="entry name" value="AB_hydrolase_fold"/>
</dbReference>
<evidence type="ECO:0000259" key="4">
    <source>
        <dbReference type="Pfam" id="PF12146"/>
    </source>
</evidence>
<dbReference type="InterPro" id="IPR050960">
    <property type="entry name" value="AB_hydrolase_4_sf"/>
</dbReference>
<gene>
    <name evidence="5" type="ORF">ES319_D12G046700v1</name>
</gene>
<dbReference type="Gene3D" id="3.40.50.1820">
    <property type="entry name" value="alpha/beta hydrolase"/>
    <property type="match status" value="1"/>
</dbReference>
<feature type="region of interest" description="Disordered" evidence="2">
    <location>
        <begin position="496"/>
        <end position="530"/>
    </location>
</feature>
<sequence>MCSYFFLHRLKGKKKLRLGFRLDFFFFLKICSSMDSGMLAANASPYDRLVQALALIPISYYLFAALFIFLAFLYTFLEIHFLHDLLTLFRGYPVTLTYNSSSHLCQSLLSNCNILRGRYSVTPWLSGPHLQTVFLSVFGRAPPVTYRRHLFLTSDGGTIALDWLTYSDVTEGRSRVIDDSAAIKRDKTPIMIVIPGLTSDSSSAYAKHLAFNMARNGWNVVVSNHRGLGGVSLTSDCFYNAGYTEDLRKLIDHIHCEYPEAPLFAVGASIGANILVKYLGEDGTNTPLVGAAAICSPWDLLICDRFINRKPVQKMYDRALTVGLKGYAQLHQSILSRLADWEGITKSRSVRDFDKHATRILGKFETVDTFYRRSSSVNHVSNVSVPLLCISALDDPLCTREAIPWDECRVNENIILATTPRGGHLAFYEGITASSLWWVRAVDEFFGVLRTSPLIKERQKKQGCSVAKPLQSSIDEGPYLDVMEDRLVTAMGNEASDASPENYLSNEHRVDSKQDEDINSDAENSGDSTAKLYPKKHTMQQAEQDVKKLIVLVQGHIDKLSRRSRQSIWLLAYIAIITTWPFVDSFLLSFLKRRFKNFIPASLLKNRSM</sequence>
<evidence type="ECO:0000256" key="3">
    <source>
        <dbReference type="SAM" id="Phobius"/>
    </source>
</evidence>
<dbReference type="PANTHER" id="PTHR10794">
    <property type="entry name" value="ABHYDROLASE DOMAIN-CONTAINING PROTEIN"/>
    <property type="match status" value="1"/>
</dbReference>
<organism evidence="5 6">
    <name type="scientific">Gossypium barbadense</name>
    <name type="common">Sea Island cotton</name>
    <name type="synonym">Hibiscus barbadensis</name>
    <dbReference type="NCBI Taxonomy" id="3634"/>
    <lineage>
        <taxon>Eukaryota</taxon>
        <taxon>Viridiplantae</taxon>
        <taxon>Streptophyta</taxon>
        <taxon>Embryophyta</taxon>
        <taxon>Tracheophyta</taxon>
        <taxon>Spermatophyta</taxon>
        <taxon>Magnoliopsida</taxon>
        <taxon>eudicotyledons</taxon>
        <taxon>Gunneridae</taxon>
        <taxon>Pentapetalae</taxon>
        <taxon>rosids</taxon>
        <taxon>malvids</taxon>
        <taxon>Malvales</taxon>
        <taxon>Malvaceae</taxon>
        <taxon>Malvoideae</taxon>
        <taxon>Gossypium</taxon>
    </lineage>
</organism>
<comment type="similarity">
    <text evidence="1">Belongs to the AB hydrolase superfamily. AB hydrolase 4 family.</text>
</comment>
<dbReference type="OrthoDB" id="937847at2759"/>
<feature type="transmembrane region" description="Helical" evidence="3">
    <location>
        <begin position="53"/>
        <end position="77"/>
    </location>
</feature>
<keyword evidence="3" id="KW-1133">Transmembrane helix</keyword>
<dbReference type="GO" id="GO:0047372">
    <property type="term" value="F:monoacylglycerol lipase activity"/>
    <property type="evidence" value="ECO:0007669"/>
    <property type="project" value="TreeGrafter"/>
</dbReference>
<dbReference type="AlphaFoldDB" id="A0A5J5NU60"/>
<dbReference type="FunFam" id="3.40.50.1820:FF:000071">
    <property type="entry name" value="Embryogenesis-associated protein EMB8"/>
    <property type="match status" value="1"/>
</dbReference>
<dbReference type="GO" id="GO:0034338">
    <property type="term" value="F:short-chain carboxylesterase activity"/>
    <property type="evidence" value="ECO:0007669"/>
    <property type="project" value="TreeGrafter"/>
</dbReference>
<accession>A0A5J5NU60</accession>
<feature type="compositionally biased region" description="Basic and acidic residues" evidence="2">
    <location>
        <begin position="506"/>
        <end position="516"/>
    </location>
</feature>